<dbReference type="EMBL" id="SJPF01000004">
    <property type="protein sequence ID" value="TWT31834.1"/>
    <property type="molecule type" value="Genomic_DNA"/>
</dbReference>
<evidence type="ECO:0000256" key="2">
    <source>
        <dbReference type="SAM" id="Phobius"/>
    </source>
</evidence>
<dbReference type="Proteomes" id="UP000318878">
    <property type="component" value="Unassembled WGS sequence"/>
</dbReference>
<feature type="compositionally biased region" description="Pro residues" evidence="1">
    <location>
        <begin position="356"/>
        <end position="366"/>
    </location>
</feature>
<protein>
    <submittedName>
        <fullName evidence="3">Uncharacterized protein</fullName>
    </submittedName>
</protein>
<sequence>MARRKSNDDEDGGMDSLLDTMFNVVGILLIVLVVVQLGVRQAVERIASTVAVDPAALEAMIKKLEETHKEKLAVKTSLDDLDPDESKLEELLKRLRSESVAKEATLVGKEGQLKKALVAKKEQDEMMKKAGENEKSREKLSTDLNSSLEKIASLEAILADSKPRSQLPPKIVNMPDPRPAPDGIKEALLLCIGNKVYPLNPTELRDDAKKRSEYQLQRGVKKYVKDPAQGVEAEKFVEDFNQRVLQDDYFKAKMYASGRSPRLRLEPRESEGFTIAEIENPRSRFQKLLRMTNPEKYYFKFIVLPDSYEAYLAVRAVADKAGYLAGWDPQPDTWRYTTWIGGKVKFGPEPKVDPNAPKPTPKPPAPKANVLD</sequence>
<evidence type="ECO:0000313" key="4">
    <source>
        <dbReference type="Proteomes" id="UP000318878"/>
    </source>
</evidence>
<gene>
    <name evidence="3" type="ORF">Enr8_37590</name>
</gene>
<proteinExistence type="predicted"/>
<evidence type="ECO:0000313" key="3">
    <source>
        <dbReference type="EMBL" id="TWT31834.1"/>
    </source>
</evidence>
<keyword evidence="2" id="KW-0472">Membrane</keyword>
<keyword evidence="4" id="KW-1185">Reference proteome</keyword>
<keyword evidence="2" id="KW-1133">Transmembrane helix</keyword>
<feature type="transmembrane region" description="Helical" evidence="2">
    <location>
        <begin position="20"/>
        <end position="39"/>
    </location>
</feature>
<accession>A0A5C5UZP3</accession>
<evidence type="ECO:0000256" key="1">
    <source>
        <dbReference type="SAM" id="MobiDB-lite"/>
    </source>
</evidence>
<feature type="region of interest" description="Disordered" evidence="1">
    <location>
        <begin position="346"/>
        <end position="372"/>
    </location>
</feature>
<dbReference type="RefSeq" id="WP_146434295.1">
    <property type="nucleotide sequence ID" value="NZ_SJPF01000004.1"/>
</dbReference>
<name>A0A5C5UZP3_9BACT</name>
<keyword evidence="2" id="KW-0812">Transmembrane</keyword>
<organism evidence="3 4">
    <name type="scientific">Blastopirellula retiformator</name>
    <dbReference type="NCBI Taxonomy" id="2527970"/>
    <lineage>
        <taxon>Bacteria</taxon>
        <taxon>Pseudomonadati</taxon>
        <taxon>Planctomycetota</taxon>
        <taxon>Planctomycetia</taxon>
        <taxon>Pirellulales</taxon>
        <taxon>Pirellulaceae</taxon>
        <taxon>Blastopirellula</taxon>
    </lineage>
</organism>
<reference evidence="3 4" key="1">
    <citation type="submission" date="2019-02" db="EMBL/GenBank/DDBJ databases">
        <title>Deep-cultivation of Planctomycetes and their phenomic and genomic characterization uncovers novel biology.</title>
        <authorList>
            <person name="Wiegand S."/>
            <person name="Jogler M."/>
            <person name="Boedeker C."/>
            <person name="Pinto D."/>
            <person name="Vollmers J."/>
            <person name="Rivas-Marin E."/>
            <person name="Kohn T."/>
            <person name="Peeters S.H."/>
            <person name="Heuer A."/>
            <person name="Rast P."/>
            <person name="Oberbeckmann S."/>
            <person name="Bunk B."/>
            <person name="Jeske O."/>
            <person name="Meyerdierks A."/>
            <person name="Storesund J.E."/>
            <person name="Kallscheuer N."/>
            <person name="Luecker S."/>
            <person name="Lage O.M."/>
            <person name="Pohl T."/>
            <person name="Merkel B.J."/>
            <person name="Hornburger P."/>
            <person name="Mueller R.-W."/>
            <person name="Bruemmer F."/>
            <person name="Labrenz M."/>
            <person name="Spormann A.M."/>
            <person name="Op Den Camp H."/>
            <person name="Overmann J."/>
            <person name="Amann R."/>
            <person name="Jetten M.S.M."/>
            <person name="Mascher T."/>
            <person name="Medema M.H."/>
            <person name="Devos D.P."/>
            <person name="Kaster A.-K."/>
            <person name="Ovreas L."/>
            <person name="Rohde M."/>
            <person name="Galperin M.Y."/>
            <person name="Jogler C."/>
        </authorList>
    </citation>
    <scope>NUCLEOTIDE SEQUENCE [LARGE SCALE GENOMIC DNA]</scope>
    <source>
        <strain evidence="3 4">Enr8</strain>
    </source>
</reference>
<comment type="caution">
    <text evidence="3">The sequence shown here is derived from an EMBL/GenBank/DDBJ whole genome shotgun (WGS) entry which is preliminary data.</text>
</comment>
<dbReference type="AlphaFoldDB" id="A0A5C5UZP3"/>
<dbReference type="OrthoDB" id="248872at2"/>